<evidence type="ECO:0000256" key="1">
    <source>
        <dbReference type="SAM" id="SignalP"/>
    </source>
</evidence>
<dbReference type="Proteomes" id="UP000003303">
    <property type="component" value="Unassembled WGS sequence"/>
</dbReference>
<sequence>MNYTRNILSSLLIILAATLSLTAQKVTDLKQISNFYHVPNSATHRLSAIQGIYGYEDLEYHYDGHNNLIRMDHYQTDTISKSKELVSYEKYLYNDKGQCWQRETYDYRKDWPDLVVSKRDIFVYNDKGQLTQYTRWYNLNTVASDTTLVEDRKISIQYTESGLPSKAHVKFLDPRNFSWYDSFDITLEYNDRGQLCKRTSIVDDKLYEAEEITFDAQGRYMVGLALTSENGLTEWIYSPDDKGNLVNTGTSDFPTDWTFVAGQKAEETYYPMPNLSDLMLNGLRNYTLLEMPLLYNSSPEAVASSRGNDADGEYDGGKFVYEASKPTYVEPVYTTERCTLSCGADSWTVSGTERAVQLYTLEGHCLQVVEPVAGVATISTATLPAGSYLIKAGAQTFKVVR</sequence>
<dbReference type="eggNOG" id="COG3209">
    <property type="taxonomic scope" value="Bacteria"/>
</dbReference>
<dbReference type="AlphaFoldDB" id="C2M9P5"/>
<proteinExistence type="predicted"/>
<protein>
    <submittedName>
        <fullName evidence="2">Uncharacterized protein</fullName>
    </submittedName>
</protein>
<organism evidence="2 3">
    <name type="scientific">Porphyromonas uenonis 60-3</name>
    <dbReference type="NCBI Taxonomy" id="596327"/>
    <lineage>
        <taxon>Bacteria</taxon>
        <taxon>Pseudomonadati</taxon>
        <taxon>Bacteroidota</taxon>
        <taxon>Bacteroidia</taxon>
        <taxon>Bacteroidales</taxon>
        <taxon>Porphyromonadaceae</taxon>
        <taxon>Porphyromonas</taxon>
    </lineage>
</organism>
<dbReference type="STRING" id="596327.PORUE0001_0195"/>
<evidence type="ECO:0000313" key="3">
    <source>
        <dbReference type="Proteomes" id="UP000003303"/>
    </source>
</evidence>
<dbReference type="OrthoDB" id="1090920at2"/>
<gene>
    <name evidence="2" type="ORF">PORUE0001_0195</name>
</gene>
<accession>C2M9P5</accession>
<reference evidence="2 3" key="1">
    <citation type="submission" date="2009-04" db="EMBL/GenBank/DDBJ databases">
        <authorList>
            <person name="Sebastian Y."/>
            <person name="Madupu R."/>
            <person name="Durkin A.S."/>
            <person name="Torralba M."/>
            <person name="Methe B."/>
            <person name="Sutton G.G."/>
            <person name="Strausberg R.L."/>
            <person name="Nelson K.E."/>
        </authorList>
    </citation>
    <scope>NUCLEOTIDE SEQUENCE [LARGE SCALE GENOMIC DNA]</scope>
    <source>
        <strain evidence="2 3">60-3</strain>
    </source>
</reference>
<comment type="caution">
    <text evidence="2">The sequence shown here is derived from an EMBL/GenBank/DDBJ whole genome shotgun (WGS) entry which is preliminary data.</text>
</comment>
<evidence type="ECO:0000313" key="2">
    <source>
        <dbReference type="EMBL" id="EEK17572.1"/>
    </source>
</evidence>
<dbReference type="EMBL" id="ACLR01000034">
    <property type="protein sequence ID" value="EEK17572.1"/>
    <property type="molecule type" value="Genomic_DNA"/>
</dbReference>
<keyword evidence="3" id="KW-1185">Reference proteome</keyword>
<keyword evidence="1" id="KW-0732">Signal</keyword>
<dbReference type="RefSeq" id="WP_007364607.1">
    <property type="nucleotide sequence ID" value="NZ_ACLR01000034.1"/>
</dbReference>
<name>C2M9P5_9PORP</name>
<feature type="chain" id="PRO_5002916410" evidence="1">
    <location>
        <begin position="26"/>
        <end position="401"/>
    </location>
</feature>
<feature type="signal peptide" evidence="1">
    <location>
        <begin position="1"/>
        <end position="25"/>
    </location>
</feature>